<dbReference type="PANTHER" id="PTHR43300:SF7">
    <property type="entry name" value="UDP-N-ACETYLBACILLOSAMINE N-ACETYLTRANSFERASE"/>
    <property type="match status" value="1"/>
</dbReference>
<sequence>MSTPIVIVGCGGHGRELLTIVDAANEAAGAKRPWRLVGVVDDRPSTVNRDRLDRLAVPFLGGPDRLADMDPRTHYAIGIGSPRVRAGVARRLDRYGRPAARLVHPAATVGGDAALSEGVVVFAGARITTNVTLGRHVHVNQNATVGHDSVLADFVSVHPLAAVSGDCHLETGVLVGTTAAVLQGLHVGAWSTVGAGACVVRDVPANAVVKGVPAR</sequence>
<dbReference type="InterPro" id="IPR041561">
    <property type="entry name" value="PglD_N"/>
</dbReference>
<evidence type="ECO:0000256" key="2">
    <source>
        <dbReference type="ARBA" id="ARBA00022737"/>
    </source>
</evidence>
<keyword evidence="7" id="KW-1185">Reference proteome</keyword>
<dbReference type="NCBIfam" id="TIGR03570">
    <property type="entry name" value="NeuD_NnaD"/>
    <property type="match status" value="1"/>
</dbReference>
<dbReference type="InterPro" id="IPR020019">
    <property type="entry name" value="AcTrfase_PglD-like"/>
</dbReference>
<dbReference type="EMBL" id="AP022871">
    <property type="protein sequence ID" value="BCB83832.1"/>
    <property type="molecule type" value="Genomic_DNA"/>
</dbReference>
<evidence type="ECO:0000313" key="6">
    <source>
        <dbReference type="EMBL" id="BCB83832.1"/>
    </source>
</evidence>
<dbReference type="Gene3D" id="2.160.10.10">
    <property type="entry name" value="Hexapeptide repeat proteins"/>
    <property type="match status" value="1"/>
</dbReference>
<proteinExistence type="predicted"/>
<feature type="active site" description="Proton acceptor" evidence="3">
    <location>
        <position position="147"/>
    </location>
</feature>
<dbReference type="InterPro" id="IPR018357">
    <property type="entry name" value="Hexapep_transf_CS"/>
</dbReference>
<feature type="site" description="Increases basicity of active site His" evidence="3">
    <location>
        <position position="148"/>
    </location>
</feature>
<keyword evidence="1 6" id="KW-0808">Transferase</keyword>
<reference evidence="6 7" key="2">
    <citation type="submission" date="2020-03" db="EMBL/GenBank/DDBJ databases">
        <authorList>
            <person name="Ichikawa N."/>
            <person name="Kimura A."/>
            <person name="Kitahashi Y."/>
            <person name="Uohara A."/>
        </authorList>
    </citation>
    <scope>NUCLEOTIDE SEQUENCE [LARGE SCALE GENOMIC DNA]</scope>
    <source>
        <strain evidence="6 7">NBRC 105367</strain>
    </source>
</reference>
<dbReference type="Proteomes" id="UP000503011">
    <property type="component" value="Chromosome"/>
</dbReference>
<dbReference type="PANTHER" id="PTHR43300">
    <property type="entry name" value="ACETYLTRANSFERASE"/>
    <property type="match status" value="1"/>
</dbReference>
<dbReference type="InterPro" id="IPR011004">
    <property type="entry name" value="Trimer_LpxA-like_sf"/>
</dbReference>
<evidence type="ECO:0000256" key="3">
    <source>
        <dbReference type="PIRSR" id="PIRSR620019-1"/>
    </source>
</evidence>
<dbReference type="RefSeq" id="WP_173154567.1">
    <property type="nucleotide sequence ID" value="NZ_AP022871.1"/>
</dbReference>
<feature type="binding site" evidence="4">
    <location>
        <position position="80"/>
    </location>
    <ligand>
        <name>substrate</name>
    </ligand>
</feature>
<dbReference type="GO" id="GO:0016740">
    <property type="term" value="F:transferase activity"/>
    <property type="evidence" value="ECO:0007669"/>
    <property type="project" value="UniProtKB-KW"/>
</dbReference>
<protein>
    <submittedName>
        <fullName evidence="6">Acetyltransferase</fullName>
    </submittedName>
</protein>
<reference evidence="6 7" key="1">
    <citation type="submission" date="2020-03" db="EMBL/GenBank/DDBJ databases">
        <title>Whole genome shotgun sequence of Phytohabitans suffuscus NBRC 105367.</title>
        <authorList>
            <person name="Komaki H."/>
            <person name="Tamura T."/>
        </authorList>
    </citation>
    <scope>NUCLEOTIDE SEQUENCE [LARGE SCALE GENOMIC DNA]</scope>
    <source>
        <strain evidence="6 7">NBRC 105367</strain>
    </source>
</reference>
<dbReference type="CDD" id="cd03360">
    <property type="entry name" value="LbH_AT_putative"/>
    <property type="match status" value="1"/>
</dbReference>
<gene>
    <name evidence="6" type="ORF">Psuf_011450</name>
</gene>
<dbReference type="PROSITE" id="PS00101">
    <property type="entry name" value="HEXAPEP_TRANSFERASES"/>
    <property type="match status" value="1"/>
</dbReference>
<evidence type="ECO:0000256" key="1">
    <source>
        <dbReference type="ARBA" id="ARBA00022679"/>
    </source>
</evidence>
<evidence type="ECO:0000256" key="4">
    <source>
        <dbReference type="PIRSR" id="PIRSR620019-2"/>
    </source>
</evidence>
<dbReference type="InterPro" id="IPR050179">
    <property type="entry name" value="Trans_hexapeptide_repeat"/>
</dbReference>
<evidence type="ECO:0000259" key="5">
    <source>
        <dbReference type="Pfam" id="PF17836"/>
    </source>
</evidence>
<dbReference type="KEGG" id="psuu:Psuf_011450"/>
<dbReference type="Pfam" id="PF17836">
    <property type="entry name" value="PglD_N"/>
    <property type="match status" value="1"/>
</dbReference>
<accession>A0A6F8YCK3</accession>
<organism evidence="6 7">
    <name type="scientific">Phytohabitans suffuscus</name>
    <dbReference type="NCBI Taxonomy" id="624315"/>
    <lineage>
        <taxon>Bacteria</taxon>
        <taxon>Bacillati</taxon>
        <taxon>Actinomycetota</taxon>
        <taxon>Actinomycetes</taxon>
        <taxon>Micromonosporales</taxon>
        <taxon>Micromonosporaceae</taxon>
    </lineage>
</organism>
<keyword evidence="2" id="KW-0677">Repeat</keyword>
<dbReference type="AlphaFoldDB" id="A0A6F8YCK3"/>
<feature type="domain" description="PglD N-terminal" evidence="5">
    <location>
        <begin position="5"/>
        <end position="92"/>
    </location>
</feature>
<name>A0A6F8YCK3_9ACTN</name>
<evidence type="ECO:0000313" key="7">
    <source>
        <dbReference type="Proteomes" id="UP000503011"/>
    </source>
</evidence>
<dbReference type="SUPFAM" id="SSF51161">
    <property type="entry name" value="Trimeric LpxA-like enzymes"/>
    <property type="match status" value="1"/>
</dbReference>
<dbReference type="Gene3D" id="3.40.50.20">
    <property type="match status" value="1"/>
</dbReference>